<organism evidence="2 3">
    <name type="scientific">Aphis glycines</name>
    <name type="common">Soybean aphid</name>
    <dbReference type="NCBI Taxonomy" id="307491"/>
    <lineage>
        <taxon>Eukaryota</taxon>
        <taxon>Metazoa</taxon>
        <taxon>Ecdysozoa</taxon>
        <taxon>Arthropoda</taxon>
        <taxon>Hexapoda</taxon>
        <taxon>Insecta</taxon>
        <taxon>Pterygota</taxon>
        <taxon>Neoptera</taxon>
        <taxon>Paraneoptera</taxon>
        <taxon>Hemiptera</taxon>
        <taxon>Sternorrhyncha</taxon>
        <taxon>Aphidomorpha</taxon>
        <taxon>Aphidoidea</taxon>
        <taxon>Aphididae</taxon>
        <taxon>Aphidini</taxon>
        <taxon>Aphis</taxon>
        <taxon>Aphis</taxon>
    </lineage>
</organism>
<reference evidence="2 3" key="1">
    <citation type="submission" date="2019-08" db="EMBL/GenBank/DDBJ databases">
        <title>The genome of the soybean aphid Biotype 1, its phylome, world population structure and adaptation to the North American continent.</title>
        <authorList>
            <person name="Giordano R."/>
            <person name="Donthu R.K."/>
            <person name="Hernandez A.G."/>
            <person name="Wright C.L."/>
            <person name="Zimin A.V."/>
        </authorList>
    </citation>
    <scope>NUCLEOTIDE SEQUENCE [LARGE SCALE GENOMIC DNA]</scope>
    <source>
        <tissue evidence="2">Whole aphids</tissue>
    </source>
</reference>
<gene>
    <name evidence="2" type="ORF">AGLY_007053</name>
</gene>
<keyword evidence="3" id="KW-1185">Reference proteome</keyword>
<feature type="domain" description="MADF" evidence="1">
    <location>
        <begin position="183"/>
        <end position="220"/>
    </location>
</feature>
<dbReference type="InterPro" id="IPR006578">
    <property type="entry name" value="MADF-dom"/>
</dbReference>
<name>A0A6G0TRU0_APHGL</name>
<dbReference type="Pfam" id="PF10545">
    <property type="entry name" value="MADF_DNA_bdg"/>
    <property type="match status" value="1"/>
</dbReference>
<proteinExistence type="predicted"/>
<evidence type="ECO:0000313" key="3">
    <source>
        <dbReference type="Proteomes" id="UP000475862"/>
    </source>
</evidence>
<sequence length="259" mass="30037">MITDNWATIFNKAQEHQKPRKAQILVAYIFVLYINCSPISSKYNIPLLLIINGILRCNVLLSYYIQCKIADSFLTTVFLKIVTVTECQDKLDGLARSRCTALRLGPHDAFFPQTASAAIPHAAGLTMKTHSYKYNRPHDSVWPKIPAACRNMLRRFRIGRPHDPIFPRAFKKLINMFDYEKMIIEIESRPCLWDMESAEYSDKHLKALSWNSVAEVMYVSTSKVVTMNKTSKMLLRIYELLMRNIVLIEYLNLNIKRKI</sequence>
<dbReference type="Proteomes" id="UP000475862">
    <property type="component" value="Unassembled WGS sequence"/>
</dbReference>
<dbReference type="OrthoDB" id="6628099at2759"/>
<dbReference type="AlphaFoldDB" id="A0A6G0TRU0"/>
<evidence type="ECO:0000313" key="2">
    <source>
        <dbReference type="EMBL" id="KAE9536651.1"/>
    </source>
</evidence>
<dbReference type="EMBL" id="VYZN01000022">
    <property type="protein sequence ID" value="KAE9536651.1"/>
    <property type="molecule type" value="Genomic_DNA"/>
</dbReference>
<accession>A0A6G0TRU0</accession>
<comment type="caution">
    <text evidence="2">The sequence shown here is derived from an EMBL/GenBank/DDBJ whole genome shotgun (WGS) entry which is preliminary data.</text>
</comment>
<evidence type="ECO:0000259" key="1">
    <source>
        <dbReference type="Pfam" id="PF10545"/>
    </source>
</evidence>
<protein>
    <recommendedName>
        <fullName evidence="1">MADF domain-containing protein</fullName>
    </recommendedName>
</protein>